<dbReference type="PANTHER" id="PTHR28094:SF1">
    <property type="entry name" value="MEIOTICALLY UP-REGULATED GENE 113 PROTEIN"/>
    <property type="match status" value="1"/>
</dbReference>
<evidence type="ECO:0000313" key="3">
    <source>
        <dbReference type="EMBL" id="OAQ99782.1"/>
    </source>
</evidence>
<dbReference type="OMA" id="WKSRIME"/>
<protein>
    <recommendedName>
        <fullName evidence="2">Bacteriophage T5 Orf172 DNA-binding domain-containing protein</fullName>
    </recommendedName>
</protein>
<dbReference type="Pfam" id="PF10544">
    <property type="entry name" value="T5orf172"/>
    <property type="match status" value="1"/>
</dbReference>
<comment type="caution">
    <text evidence="3">The sequence shown here is derived from an EMBL/GenBank/DDBJ whole genome shotgun (WGS) entry which is preliminary data.</text>
</comment>
<dbReference type="EMBL" id="LUKN01002031">
    <property type="protein sequence ID" value="OAQ99782.1"/>
    <property type="molecule type" value="Genomic_DNA"/>
</dbReference>
<dbReference type="InterPro" id="IPR053006">
    <property type="entry name" value="Meiosis_regulatory"/>
</dbReference>
<dbReference type="AlphaFoldDB" id="A0A179IBX1"/>
<dbReference type="OrthoDB" id="3511049at2759"/>
<evidence type="ECO:0000313" key="4">
    <source>
        <dbReference type="Proteomes" id="UP000243081"/>
    </source>
</evidence>
<dbReference type="PANTHER" id="PTHR28094">
    <property type="entry name" value="MEIOTICALLY UP-REGULATED GENE 113 PROTEIN"/>
    <property type="match status" value="1"/>
</dbReference>
<evidence type="ECO:0000259" key="2">
    <source>
        <dbReference type="Pfam" id="PF10544"/>
    </source>
</evidence>
<reference evidence="3 4" key="1">
    <citation type="submission" date="2016-03" db="EMBL/GenBank/DDBJ databases">
        <title>Fine-scale spatial genetic structure of a fungal parasite of coffee scale insects.</title>
        <authorList>
            <person name="Jackson D."/>
            <person name="Zemenick K.A."/>
            <person name="Malloure B."/>
            <person name="Quandt C.A."/>
            <person name="James T.Y."/>
        </authorList>
    </citation>
    <scope>NUCLEOTIDE SEQUENCE [LARGE SCALE GENOMIC DNA]</scope>
    <source>
        <strain evidence="3 4">UM487</strain>
    </source>
</reference>
<feature type="region of interest" description="Disordered" evidence="1">
    <location>
        <begin position="284"/>
        <end position="327"/>
    </location>
</feature>
<accession>A0A179IBX1</accession>
<feature type="region of interest" description="Disordered" evidence="1">
    <location>
        <begin position="54"/>
        <end position="79"/>
    </location>
</feature>
<name>A0A179IBX1_CORDF</name>
<keyword evidence="4" id="KW-1185">Reference proteome</keyword>
<feature type="region of interest" description="Disordered" evidence="1">
    <location>
        <begin position="1"/>
        <end position="36"/>
    </location>
</feature>
<dbReference type="InterPro" id="IPR018306">
    <property type="entry name" value="Phage_T5_Orf172_DNA-bd"/>
</dbReference>
<organism evidence="3 4">
    <name type="scientific">Cordyceps confragosa</name>
    <name type="common">Lecanicillium lecanii</name>
    <dbReference type="NCBI Taxonomy" id="2714763"/>
    <lineage>
        <taxon>Eukaryota</taxon>
        <taxon>Fungi</taxon>
        <taxon>Dikarya</taxon>
        <taxon>Ascomycota</taxon>
        <taxon>Pezizomycotina</taxon>
        <taxon>Sordariomycetes</taxon>
        <taxon>Hypocreomycetidae</taxon>
        <taxon>Hypocreales</taxon>
        <taxon>Cordycipitaceae</taxon>
        <taxon>Akanthomyces</taxon>
    </lineage>
</organism>
<evidence type="ECO:0000256" key="1">
    <source>
        <dbReference type="SAM" id="MobiDB-lite"/>
    </source>
</evidence>
<dbReference type="Proteomes" id="UP000243081">
    <property type="component" value="Unassembled WGS sequence"/>
</dbReference>
<gene>
    <name evidence="3" type="ORF">LLEC1_07709</name>
</gene>
<sequence length="484" mass="54814">MSLSGSAETKLPPADSYPSPHTSPQSAKRAAVAAPGKTITKARLDAAIASVAFETATTPQNEHARPATPADSIASDDEKSEAAEEALKLKAWKIALSLADMKCGAIRKDDETCENKISAKKADRMNDLLKLLWVPDNTSLEVETHLDSLAKLAHCHYHDHPPAREARVTKWLVVLPGAPRLPSLQKSLRNILVSTPIKCTSVRKDGKACGKAVGREKRFYCDKTIAKMINMAMDPTDEDDPLLLLVKVLQHYMLCHLHCVPPYKQQDEWTRRINKFRAACQNEMNMRSRENESSNNAKEKEESLKNNADESKLATPPPTPSSLRAVNDPASYWDTGYETSRFDILGKRDMVDESKSTFDEIRDITRAPLNTDTKKSENEVNDGFVYLYKVPGNEHLRLVHAELMEHRVRLYCERCGKQHVEWFEVPAEDAVRVVEKWSRWMRTTPYVKRETRKGVTWYLKEAEAKRLSDVAKFLQELQSDMEEK</sequence>
<feature type="domain" description="Bacteriophage T5 Orf172 DNA-binding" evidence="2">
    <location>
        <begin position="397"/>
        <end position="438"/>
    </location>
</feature>
<feature type="compositionally biased region" description="Basic and acidic residues" evidence="1">
    <location>
        <begin position="286"/>
        <end position="312"/>
    </location>
</feature>
<proteinExistence type="predicted"/>